<keyword evidence="4" id="KW-0539">Nucleus</keyword>
<reference evidence="6" key="1">
    <citation type="journal article" date="2019" name="Nat. Commun.">
        <title>Genome-wide association mapping of date palm fruit traits.</title>
        <authorList>
            <person name="Hazzouri K.M."/>
            <person name="Gros-Balthazard M."/>
            <person name="Flowers J.M."/>
            <person name="Copetti D."/>
            <person name="Lemansour A."/>
            <person name="Lebrun M."/>
            <person name="Masmoudi K."/>
            <person name="Ferrand S."/>
            <person name="Dhar M.I."/>
            <person name="Fresquez Z.A."/>
            <person name="Rosas U."/>
            <person name="Zhang J."/>
            <person name="Talag J."/>
            <person name="Lee S."/>
            <person name="Kudrna D."/>
            <person name="Powell R.F."/>
            <person name="Leitch I.J."/>
            <person name="Krueger R.R."/>
            <person name="Wing R.A."/>
            <person name="Amiri K.M.A."/>
            <person name="Purugganan M.D."/>
        </authorList>
    </citation>
    <scope>NUCLEOTIDE SEQUENCE [LARGE SCALE GENOMIC DNA]</scope>
    <source>
        <strain evidence="6">cv. Khalas</strain>
    </source>
</reference>
<keyword evidence="6" id="KW-1185">Reference proteome</keyword>
<dbReference type="SUPFAM" id="SSF46689">
    <property type="entry name" value="Homeodomain-like"/>
    <property type="match status" value="1"/>
</dbReference>
<dbReference type="PANTHER" id="PTHR31499">
    <property type="entry name" value="MYB FAMILY TRANSCRIPTION FACTOR PHL11"/>
    <property type="match status" value="1"/>
</dbReference>
<reference evidence="7 8" key="2">
    <citation type="submission" date="2025-04" db="UniProtKB">
        <authorList>
            <consortium name="RefSeq"/>
        </authorList>
    </citation>
    <scope>IDENTIFICATION</scope>
    <source>
        <tissue evidence="7 8">Young leaves</tissue>
    </source>
</reference>
<evidence type="ECO:0000313" key="7">
    <source>
        <dbReference type="RefSeq" id="XP_008807359.2"/>
    </source>
</evidence>
<dbReference type="KEGG" id="pda:103719749"/>
<dbReference type="PANTHER" id="PTHR31499:SF2">
    <property type="entry name" value="MYB-RELATED PROTEIN 2"/>
    <property type="match status" value="1"/>
</dbReference>
<gene>
    <name evidence="7 8" type="primary">LOC103719749</name>
</gene>
<keyword evidence="1" id="KW-0805">Transcription regulation</keyword>
<dbReference type="GO" id="GO:0003700">
    <property type="term" value="F:DNA-binding transcription factor activity"/>
    <property type="evidence" value="ECO:0007669"/>
    <property type="project" value="InterPro"/>
</dbReference>
<proteinExistence type="predicted"/>
<dbReference type="OrthoDB" id="551907at2759"/>
<dbReference type="Pfam" id="PF00249">
    <property type="entry name" value="Myb_DNA-binding"/>
    <property type="match status" value="1"/>
</dbReference>
<dbReference type="InterPro" id="IPR046955">
    <property type="entry name" value="PHR1-like"/>
</dbReference>
<dbReference type="GeneID" id="103719749"/>
<dbReference type="AlphaFoldDB" id="A0A8B7CW40"/>
<keyword evidence="2" id="KW-0238">DNA-binding</keyword>
<name>A0A8B7CW40_PHODC</name>
<dbReference type="Proteomes" id="UP000228380">
    <property type="component" value="Chromosome 12"/>
</dbReference>
<dbReference type="Pfam" id="PF14379">
    <property type="entry name" value="Myb_CC_LHEQLE"/>
    <property type="match status" value="1"/>
</dbReference>
<evidence type="ECO:0000313" key="6">
    <source>
        <dbReference type="Proteomes" id="UP000228380"/>
    </source>
</evidence>
<dbReference type="PROSITE" id="PS51294">
    <property type="entry name" value="HTH_MYB"/>
    <property type="match status" value="1"/>
</dbReference>
<dbReference type="RefSeq" id="XP_008807360.2">
    <property type="nucleotide sequence ID" value="XM_008809138.4"/>
</dbReference>
<sequence>MYHQHQGKNDLFTSRAAFPPERHLYLQGGNAPGNSGLILSTDAKPRLKWTPELHQRFIEAVNQLGGADKATPKTVMRLMGIPGLTLYHLKSHLQKYRLSKNLQAQVNTGSTKNVTGSVIAADRTSEVSGALMDTTNIVSHSNKTMQISKALQMNIEAQRQLHEQLEVQRHLQLRIEAQGKYLQSVLEKAQETLGKPSVGSVGLEAAKVQLSELASKVSKECFGTAFPSLKESSSLHTLQGQTTQFSDYSGDSCLTSCEEFQKDRETHNVCVGLGTCPSNSPLCTQQIGKDPTLEQNQFMWCGNVNEHGLLHSSTVKKYDMSIFPVEGESNIVTKNIKVQGENGCSISISEARRKGIDGEDPYLELPNCKRAAVKQERGNQLNEFALPCLTSQLDLNSHDDNDPPPGCRQFDLNGFSWS</sequence>
<dbReference type="InterPro" id="IPR017930">
    <property type="entry name" value="Myb_dom"/>
</dbReference>
<evidence type="ECO:0000256" key="4">
    <source>
        <dbReference type="ARBA" id="ARBA00023242"/>
    </source>
</evidence>
<dbReference type="GO" id="GO:0003677">
    <property type="term" value="F:DNA binding"/>
    <property type="evidence" value="ECO:0007669"/>
    <property type="project" value="UniProtKB-KW"/>
</dbReference>
<feature type="domain" description="HTH myb-type" evidence="5">
    <location>
        <begin position="41"/>
        <end position="101"/>
    </location>
</feature>
<dbReference type="InterPro" id="IPR006447">
    <property type="entry name" value="Myb_dom_plants"/>
</dbReference>
<dbReference type="InterPro" id="IPR025756">
    <property type="entry name" value="Myb_CC_LHEQLE"/>
</dbReference>
<evidence type="ECO:0000256" key="2">
    <source>
        <dbReference type="ARBA" id="ARBA00023125"/>
    </source>
</evidence>
<organism evidence="6 7">
    <name type="scientific">Phoenix dactylifera</name>
    <name type="common">Date palm</name>
    <dbReference type="NCBI Taxonomy" id="42345"/>
    <lineage>
        <taxon>Eukaryota</taxon>
        <taxon>Viridiplantae</taxon>
        <taxon>Streptophyta</taxon>
        <taxon>Embryophyta</taxon>
        <taxon>Tracheophyta</taxon>
        <taxon>Spermatophyta</taxon>
        <taxon>Magnoliopsida</taxon>
        <taxon>Liliopsida</taxon>
        <taxon>Arecaceae</taxon>
        <taxon>Coryphoideae</taxon>
        <taxon>Phoeniceae</taxon>
        <taxon>Phoenix</taxon>
    </lineage>
</organism>
<dbReference type="InterPro" id="IPR001005">
    <property type="entry name" value="SANT/Myb"/>
</dbReference>
<keyword evidence="3" id="KW-0804">Transcription</keyword>
<evidence type="ECO:0000256" key="1">
    <source>
        <dbReference type="ARBA" id="ARBA00023015"/>
    </source>
</evidence>
<evidence type="ECO:0000259" key="5">
    <source>
        <dbReference type="PROSITE" id="PS51294"/>
    </source>
</evidence>
<dbReference type="FunFam" id="1.10.10.60:FF:000002">
    <property type="entry name" value="Myb family transcription factor"/>
    <property type="match status" value="1"/>
</dbReference>
<dbReference type="Gene3D" id="1.10.10.60">
    <property type="entry name" value="Homeodomain-like"/>
    <property type="match status" value="1"/>
</dbReference>
<protein>
    <submittedName>
        <fullName evidence="7 8">Myb-related protein 2-like isoform X1</fullName>
    </submittedName>
</protein>
<dbReference type="NCBIfam" id="TIGR01557">
    <property type="entry name" value="myb_SHAQKYF"/>
    <property type="match status" value="1"/>
</dbReference>
<evidence type="ECO:0000313" key="8">
    <source>
        <dbReference type="RefSeq" id="XP_008807360.2"/>
    </source>
</evidence>
<dbReference type="RefSeq" id="XP_008807359.2">
    <property type="nucleotide sequence ID" value="XM_008809137.4"/>
</dbReference>
<accession>A0A8B7CW40</accession>
<evidence type="ECO:0000256" key="3">
    <source>
        <dbReference type="ARBA" id="ARBA00023163"/>
    </source>
</evidence>
<dbReference type="InterPro" id="IPR009057">
    <property type="entry name" value="Homeodomain-like_sf"/>
</dbReference>